<proteinExistence type="predicted"/>
<keyword evidence="1" id="KW-1133">Transmembrane helix</keyword>
<sequence length="469" mass="50280">MNEQGHIGTNLAIWGVVTASAVASLLAFGPHWAVWAASLAAFALWLFAILGLSDGPSRAFLAGTLKKSSYTQIYTTLTRRNVMWVWRRLCDEASDRDGWPTLFRAALTWRLYDKALLIAVAYPVLLLVGQWIVTGAEGRVGSFVVLPAAPFWPDRAATLVVFGILILGFVARTLAAASRHRVVRQAADWLLILAFAAAFAFAVAFAAAFAVAVAVAGAVGFAVAVAALAAVEWLDLRGKPILARWLVTGAVVLSVVLLARVLDWSAVPEDRRSLFLFLAVFPLINALFDVLSYAVTLSLLRRGLRSGLPFLWGLLDLAIACVLFLALGVTLVAAIDGLNRLAGVPLLDLGALFAGIRETPGAHVWLYLMLFSTIVPTALHFLVSLLGLQGVWPRALRRPVAVLIDRAPDSPLEAVRAALALGLIWAIPLILLGAALWGLWALGGGMVSTALARYFDVLLWIAAEPLAAF</sequence>
<reference evidence="2 3" key="1">
    <citation type="submission" date="2019-03" db="EMBL/GenBank/DDBJ databases">
        <title>Genomic Encyclopedia of Type Strains, Phase IV (KMG-IV): sequencing the most valuable type-strain genomes for metagenomic binning, comparative biology and taxonomic classification.</title>
        <authorList>
            <person name="Goeker M."/>
        </authorList>
    </citation>
    <scope>NUCLEOTIDE SEQUENCE [LARGE SCALE GENOMIC DNA]</scope>
    <source>
        <strain evidence="2 3">DSM 4868</strain>
    </source>
</reference>
<dbReference type="EMBL" id="SLWW01000004">
    <property type="protein sequence ID" value="TCO72418.1"/>
    <property type="molecule type" value="Genomic_DNA"/>
</dbReference>
<dbReference type="Proteomes" id="UP000295142">
    <property type="component" value="Unassembled WGS sequence"/>
</dbReference>
<feature type="transmembrane region" description="Helical" evidence="1">
    <location>
        <begin position="241"/>
        <end position="262"/>
    </location>
</feature>
<evidence type="ECO:0000256" key="1">
    <source>
        <dbReference type="SAM" id="Phobius"/>
    </source>
</evidence>
<evidence type="ECO:0000313" key="2">
    <source>
        <dbReference type="EMBL" id="TCO72418.1"/>
    </source>
</evidence>
<feature type="transmembrane region" description="Helical" evidence="1">
    <location>
        <begin position="364"/>
        <end position="388"/>
    </location>
</feature>
<dbReference type="AlphaFoldDB" id="A0A4R2KQK8"/>
<keyword evidence="1" id="KW-0812">Transmembrane</keyword>
<dbReference type="OrthoDB" id="7830653at2"/>
<feature type="transmembrane region" description="Helical" evidence="1">
    <location>
        <begin position="156"/>
        <end position="177"/>
    </location>
</feature>
<organism evidence="2 3">
    <name type="scientific">Rhodovulum euryhalinum</name>
    <dbReference type="NCBI Taxonomy" id="35805"/>
    <lineage>
        <taxon>Bacteria</taxon>
        <taxon>Pseudomonadati</taxon>
        <taxon>Pseudomonadota</taxon>
        <taxon>Alphaproteobacteria</taxon>
        <taxon>Rhodobacterales</taxon>
        <taxon>Paracoccaceae</taxon>
        <taxon>Rhodovulum</taxon>
    </lineage>
</organism>
<gene>
    <name evidence="2" type="ORF">EV655_104105</name>
</gene>
<feature type="transmembrane region" description="Helical" evidence="1">
    <location>
        <begin position="32"/>
        <end position="52"/>
    </location>
</feature>
<protein>
    <submittedName>
        <fullName evidence="2">Uncharacterized protein</fullName>
    </submittedName>
</protein>
<keyword evidence="3" id="KW-1185">Reference proteome</keyword>
<name>A0A4R2KQK8_9RHOB</name>
<feature type="transmembrane region" description="Helical" evidence="1">
    <location>
        <begin position="418"/>
        <end position="440"/>
    </location>
</feature>
<feature type="transmembrane region" description="Helical" evidence="1">
    <location>
        <begin position="274"/>
        <end position="300"/>
    </location>
</feature>
<accession>A0A4R2KQK8</accession>
<feature type="transmembrane region" description="Helical" evidence="1">
    <location>
        <begin position="312"/>
        <end position="335"/>
    </location>
</feature>
<evidence type="ECO:0000313" key="3">
    <source>
        <dbReference type="Proteomes" id="UP000295142"/>
    </source>
</evidence>
<keyword evidence="1" id="KW-0472">Membrane</keyword>
<feature type="transmembrane region" description="Helical" evidence="1">
    <location>
        <begin position="189"/>
        <end position="209"/>
    </location>
</feature>
<feature type="transmembrane region" description="Helical" evidence="1">
    <location>
        <begin position="115"/>
        <end position="136"/>
    </location>
</feature>
<feature type="transmembrane region" description="Helical" evidence="1">
    <location>
        <begin position="7"/>
        <end position="26"/>
    </location>
</feature>
<feature type="transmembrane region" description="Helical" evidence="1">
    <location>
        <begin position="215"/>
        <end position="234"/>
    </location>
</feature>
<comment type="caution">
    <text evidence="2">The sequence shown here is derived from an EMBL/GenBank/DDBJ whole genome shotgun (WGS) entry which is preliminary data.</text>
</comment>
<dbReference type="RefSeq" id="WP_132542960.1">
    <property type="nucleotide sequence ID" value="NZ_SLWW01000004.1"/>
</dbReference>